<dbReference type="InterPro" id="IPR011527">
    <property type="entry name" value="ABC1_TM_dom"/>
</dbReference>
<dbReference type="EMBL" id="AE017245">
    <property type="protein sequence ID" value="AAZ43922.1"/>
    <property type="molecule type" value="Genomic_DNA"/>
</dbReference>
<dbReference type="InterPro" id="IPR036640">
    <property type="entry name" value="ABC1_TM_sf"/>
</dbReference>
<dbReference type="AlphaFoldDB" id="Q4A5P9"/>
<dbReference type="FunFam" id="3.40.50.300:FF:000218">
    <property type="entry name" value="Multidrug ABC transporter ATP-binding protein"/>
    <property type="match status" value="1"/>
</dbReference>
<dbReference type="Pfam" id="PF00005">
    <property type="entry name" value="ABC_tran"/>
    <property type="match status" value="1"/>
</dbReference>
<evidence type="ECO:0000259" key="9">
    <source>
        <dbReference type="PROSITE" id="PS50893"/>
    </source>
</evidence>
<organism evidence="11 12">
    <name type="scientific">Mycoplasmopsis synoviae (strain 53)</name>
    <name type="common">Mycoplasma synoviae</name>
    <dbReference type="NCBI Taxonomy" id="262723"/>
    <lineage>
        <taxon>Bacteria</taxon>
        <taxon>Bacillati</taxon>
        <taxon>Mycoplasmatota</taxon>
        <taxon>Mycoplasmoidales</taxon>
        <taxon>Metamycoplasmataceae</taxon>
        <taxon>Mycoplasmopsis</taxon>
    </lineage>
</organism>
<keyword evidence="6 8" id="KW-1133">Transmembrane helix</keyword>
<evidence type="ECO:0000313" key="12">
    <source>
        <dbReference type="Proteomes" id="UP000000549"/>
    </source>
</evidence>
<dbReference type="SUPFAM" id="SSF90123">
    <property type="entry name" value="ABC transporter transmembrane region"/>
    <property type="match status" value="1"/>
</dbReference>
<name>Q4A5P9_MYCS5</name>
<feature type="domain" description="ABC transmembrane type-1" evidence="10">
    <location>
        <begin position="35"/>
        <end position="340"/>
    </location>
</feature>
<dbReference type="PANTHER" id="PTHR24221">
    <property type="entry name" value="ATP-BINDING CASSETTE SUB-FAMILY B"/>
    <property type="match status" value="1"/>
</dbReference>
<dbReference type="Gene3D" id="1.20.1560.10">
    <property type="entry name" value="ABC transporter type 1, transmembrane domain"/>
    <property type="match status" value="2"/>
</dbReference>
<feature type="transmembrane region" description="Helical" evidence="8">
    <location>
        <begin position="86"/>
        <end position="108"/>
    </location>
</feature>
<dbReference type="PROSITE" id="PS50893">
    <property type="entry name" value="ABC_TRANSPORTER_2"/>
    <property type="match status" value="1"/>
</dbReference>
<dbReference type="eggNOG" id="COG1132">
    <property type="taxonomic scope" value="Bacteria"/>
</dbReference>
<keyword evidence="3 8" id="KW-0812">Transmembrane</keyword>
<comment type="subcellular location">
    <subcellularLocation>
        <location evidence="1">Cell membrane</location>
        <topology evidence="1">Multi-pass membrane protein</topology>
    </subcellularLocation>
</comment>
<reference evidence="11 12" key="1">
    <citation type="journal article" date="2005" name="J. Bacteriol.">
        <title>Swine and poultry pathogens: the complete genome sequences of two strains of Mycoplasma hyopneumoniae and a strain of Mycoplasma synoviae.</title>
        <authorList>
            <person name="Vasconcelos A.T."/>
            <person name="Ferreira H.B."/>
            <person name="Bizarro C.V."/>
            <person name="Bonatto S.L."/>
            <person name="Carvalho M.O."/>
            <person name="Pinto P.M."/>
            <person name="Almeida D.F."/>
            <person name="Almeida L.G."/>
            <person name="Almeida R."/>
            <person name="Alves-Filho L."/>
            <person name="Assuncao E.N."/>
            <person name="Azevedo V.A."/>
            <person name="Bogo M.R."/>
            <person name="Brigido M.M."/>
            <person name="Brocchi M."/>
            <person name="Burity H.A."/>
            <person name="Camargo A.A."/>
            <person name="Camargo S.S."/>
            <person name="Carepo M.S."/>
            <person name="Carraro D.M."/>
            <person name="de Mattos Cascardo J.C."/>
            <person name="Castro L.A."/>
            <person name="Cavalcanti G."/>
            <person name="Chemale G."/>
            <person name="Collevatti R.G."/>
            <person name="Cunha C.W."/>
            <person name="Dallagiovanna B."/>
            <person name="Dambros B.P."/>
            <person name="Dellagostin O.A."/>
            <person name="Falcao C."/>
            <person name="Fantinatti-Garboggini F."/>
            <person name="Felipe M.S."/>
            <person name="Fiorentin L."/>
            <person name="Franco G.R."/>
            <person name="Freitas N.S."/>
            <person name="Frias D."/>
            <person name="Grangeiro T.B."/>
            <person name="Grisard E.C."/>
            <person name="Guimaraes C.T."/>
            <person name="Hungria M."/>
            <person name="Jardim S.N."/>
            <person name="Krieger M.A."/>
            <person name="Laurino J.P."/>
            <person name="Lima L.F."/>
            <person name="Lopes M.I."/>
            <person name="Loreto E.L."/>
            <person name="Madeira H.M."/>
            <person name="Manfio G.P."/>
            <person name="Maranhao A.Q."/>
            <person name="Martinkovics C.T."/>
            <person name="Medeiros S.R."/>
            <person name="Moreira M.A."/>
            <person name="Neiva M."/>
            <person name="Ramalho-Neto C.E."/>
            <person name="Nicolas M.F."/>
            <person name="Oliveira S.C."/>
            <person name="Paixao R.F."/>
            <person name="Pedrosa F.O."/>
            <person name="Pena S.D."/>
            <person name="Pereira M."/>
            <person name="Pereira-Ferrari L."/>
            <person name="Piffer I."/>
            <person name="Pinto L.S."/>
            <person name="Potrich D.P."/>
            <person name="Salim A.C."/>
            <person name="Santos F.R."/>
            <person name="Schmitt R."/>
            <person name="Schneider M.P."/>
            <person name="Schrank A."/>
            <person name="Schrank I.S."/>
            <person name="Schuck A.F."/>
            <person name="Seuanez H.N."/>
            <person name="Silva D.W."/>
            <person name="Silva R."/>
            <person name="Silva S.C."/>
            <person name="Soares C.M."/>
            <person name="Souza K.R."/>
            <person name="Souza R.C."/>
            <person name="Staats C.C."/>
            <person name="Steffens M.B."/>
            <person name="Teixeira S.M."/>
            <person name="Urmenyi T.P."/>
            <person name="Vainstein M.H."/>
            <person name="Zuccherato L.W."/>
            <person name="Simpson A.J."/>
            <person name="Zaha A."/>
        </authorList>
    </citation>
    <scope>NUCLEOTIDE SEQUENCE [LARGE SCALE GENOMIC DNA]</scope>
    <source>
        <strain evidence="11 12">53</strain>
    </source>
</reference>
<dbReference type="HOGENOM" id="CLU_000604_84_3_14"/>
<accession>Q4A5P9</accession>
<dbReference type="STRING" id="262723.MS53_0514"/>
<dbReference type="InterPro" id="IPR039421">
    <property type="entry name" value="Type_1_exporter"/>
</dbReference>
<keyword evidence="12" id="KW-1185">Reference proteome</keyword>
<dbReference type="InterPro" id="IPR027417">
    <property type="entry name" value="P-loop_NTPase"/>
</dbReference>
<protein>
    <submittedName>
        <fullName evidence="11">Putative ABC transporter, ATP-binding protein</fullName>
    </submittedName>
</protein>
<feature type="domain" description="ABC transporter" evidence="9">
    <location>
        <begin position="407"/>
        <end position="644"/>
    </location>
</feature>
<dbReference type="PROSITE" id="PS50929">
    <property type="entry name" value="ABC_TM1F"/>
    <property type="match status" value="1"/>
</dbReference>
<dbReference type="Proteomes" id="UP000000549">
    <property type="component" value="Chromosome"/>
</dbReference>
<keyword evidence="5 11" id="KW-0067">ATP-binding</keyword>
<evidence type="ECO:0000256" key="2">
    <source>
        <dbReference type="ARBA" id="ARBA00005417"/>
    </source>
</evidence>
<dbReference type="RefSeq" id="WP_011283651.1">
    <property type="nucleotide sequence ID" value="NC_007294.1"/>
</dbReference>
<dbReference type="GO" id="GO:0005886">
    <property type="term" value="C:plasma membrane"/>
    <property type="evidence" value="ECO:0007669"/>
    <property type="project" value="UniProtKB-SubCell"/>
</dbReference>
<dbReference type="GO" id="GO:0140359">
    <property type="term" value="F:ABC-type transporter activity"/>
    <property type="evidence" value="ECO:0007669"/>
    <property type="project" value="InterPro"/>
</dbReference>
<dbReference type="SUPFAM" id="SSF52540">
    <property type="entry name" value="P-loop containing nucleoside triphosphate hydrolases"/>
    <property type="match status" value="1"/>
</dbReference>
<feature type="transmembrane region" description="Helical" evidence="8">
    <location>
        <begin position="273"/>
        <end position="298"/>
    </location>
</feature>
<evidence type="ECO:0000313" key="11">
    <source>
        <dbReference type="EMBL" id="AAZ43922.1"/>
    </source>
</evidence>
<evidence type="ECO:0000259" key="10">
    <source>
        <dbReference type="PROSITE" id="PS50929"/>
    </source>
</evidence>
<evidence type="ECO:0000256" key="8">
    <source>
        <dbReference type="SAM" id="Phobius"/>
    </source>
</evidence>
<sequence length="648" mass="74275">MNSKNIKNKKPLNNFQSLIRISKYIMKENKFKLFLVFLLVLITASGVVYWQFFIGNLIIKNLFEQPDNLFLINGKYNPDFKFDDNYFILIMTLSFFIILLVPSCQYLYQRIMISIAFKTIGKLRRELYAHMQRLPLEFFNSESKGEILANFTANVDVMRQFLTGAFPNVINTIFITFSLFFTLLFINWFFALITIFFLLIILLISGFFTFHSSKNFIKKQNYINKSTGFAEEYFSGIREVKIFSQEKNVIQNYQKINTELRSADRKATTYSNLLFPIAINIANFAFILIAILGAFMILDKNFPISVKGLTLGVVISSAQAARGISRPITDVFQQINLWINAVSGARKIFTLFDVAEESNSGKVTLVKIVFDENTWKETNAKNKFGISAWKITKENDEVEYKPVSGEIVFENVYFNYKNTKDNSNQINGVSFRVSPGEQVALVGPTGAGKSTIINLLNRFYEINSGNIFIDGINIKDIEKNSLRKSIGMIMQESSIFTDTIINNMTYGSEHYDENLVFSIAESYGINNFSNLSENKYQNFLKDLGSSLSEGQKQLLSIIRASYLNTNILVLDEATSNIDTKTEEIIQKSFNKLMRSKTIITIAHRLSTIKNVDKILFLENGKIIESGSHKELIKQKGKYYQLWARVINE</sequence>
<dbReference type="GO" id="GO:0005524">
    <property type="term" value="F:ATP binding"/>
    <property type="evidence" value="ECO:0007669"/>
    <property type="project" value="UniProtKB-KW"/>
</dbReference>
<dbReference type="Gene3D" id="3.40.50.300">
    <property type="entry name" value="P-loop containing nucleotide triphosphate hydrolases"/>
    <property type="match status" value="1"/>
</dbReference>
<dbReference type="SMART" id="SM00382">
    <property type="entry name" value="AAA"/>
    <property type="match status" value="1"/>
</dbReference>
<keyword evidence="7 8" id="KW-0472">Membrane</keyword>
<dbReference type="KEGG" id="msy:MS53_0514"/>
<dbReference type="GO" id="GO:0016887">
    <property type="term" value="F:ATP hydrolysis activity"/>
    <property type="evidence" value="ECO:0007669"/>
    <property type="project" value="InterPro"/>
</dbReference>
<dbReference type="InterPro" id="IPR003593">
    <property type="entry name" value="AAA+_ATPase"/>
</dbReference>
<feature type="transmembrane region" description="Helical" evidence="8">
    <location>
        <begin position="188"/>
        <end position="210"/>
    </location>
</feature>
<dbReference type="CDD" id="cd18547">
    <property type="entry name" value="ABC_6TM_Tm288_like"/>
    <property type="match status" value="1"/>
</dbReference>
<gene>
    <name evidence="11" type="ordered locus">MS53_0514</name>
</gene>
<evidence type="ECO:0000256" key="3">
    <source>
        <dbReference type="ARBA" id="ARBA00022692"/>
    </source>
</evidence>
<dbReference type="InterPro" id="IPR003439">
    <property type="entry name" value="ABC_transporter-like_ATP-bd"/>
</dbReference>
<dbReference type="GO" id="GO:0034040">
    <property type="term" value="F:ATPase-coupled lipid transmembrane transporter activity"/>
    <property type="evidence" value="ECO:0007669"/>
    <property type="project" value="TreeGrafter"/>
</dbReference>
<comment type="similarity">
    <text evidence="2">Belongs to the ABC transporter superfamily.</text>
</comment>
<keyword evidence="4" id="KW-0547">Nucleotide-binding</keyword>
<evidence type="ECO:0000256" key="1">
    <source>
        <dbReference type="ARBA" id="ARBA00004651"/>
    </source>
</evidence>
<feature type="transmembrane region" description="Helical" evidence="8">
    <location>
        <begin position="33"/>
        <end position="59"/>
    </location>
</feature>
<evidence type="ECO:0000256" key="4">
    <source>
        <dbReference type="ARBA" id="ARBA00022741"/>
    </source>
</evidence>
<evidence type="ECO:0000256" key="5">
    <source>
        <dbReference type="ARBA" id="ARBA00022840"/>
    </source>
</evidence>
<dbReference type="PANTHER" id="PTHR24221:SF654">
    <property type="entry name" value="ATP-BINDING CASSETTE SUB-FAMILY B MEMBER 6"/>
    <property type="match status" value="1"/>
</dbReference>
<evidence type="ECO:0000256" key="6">
    <source>
        <dbReference type="ARBA" id="ARBA00022989"/>
    </source>
</evidence>
<evidence type="ECO:0000256" key="7">
    <source>
        <dbReference type="ARBA" id="ARBA00023136"/>
    </source>
</evidence>
<feature type="transmembrane region" description="Helical" evidence="8">
    <location>
        <begin position="161"/>
        <end position="182"/>
    </location>
</feature>
<proteinExistence type="inferred from homology"/>
<dbReference type="Pfam" id="PF00664">
    <property type="entry name" value="ABC_membrane"/>
    <property type="match status" value="1"/>
</dbReference>
<dbReference type="OrthoDB" id="383768at2"/>